<dbReference type="eggNOG" id="KOG0966">
    <property type="taxonomic scope" value="Eukaryota"/>
</dbReference>
<protein>
    <submittedName>
        <fullName evidence="2">Uncharacterized protein</fullName>
    </submittedName>
</protein>
<dbReference type="InParanoid" id="A0A1X7SLT3"/>
<accession>A0A1X7SLT3</accession>
<evidence type="ECO:0000256" key="1">
    <source>
        <dbReference type="SAM" id="MobiDB-lite"/>
    </source>
</evidence>
<dbReference type="AlphaFoldDB" id="A0A1X7SLT3"/>
<dbReference type="EnsemblMetazoa" id="Aqu2.1.03041_001">
    <property type="protein sequence ID" value="Aqu2.1.03041_001"/>
    <property type="gene ID" value="Aqu2.1.03041"/>
</dbReference>
<reference evidence="2" key="1">
    <citation type="submission" date="2017-05" db="UniProtKB">
        <authorList>
            <consortium name="EnsemblMetazoa"/>
        </authorList>
    </citation>
    <scope>IDENTIFICATION</scope>
</reference>
<proteinExistence type="predicted"/>
<sequence length="52" mass="5875">MSLDELEDLKRVASGHLAHRHYEEGEGEEGELTTSKKRRRVTRIDRPAGVAS</sequence>
<dbReference type="OrthoDB" id="151490at2759"/>
<feature type="region of interest" description="Disordered" evidence="1">
    <location>
        <begin position="17"/>
        <end position="52"/>
    </location>
</feature>
<name>A0A1X7SLT3_AMPQE</name>
<evidence type="ECO:0000313" key="2">
    <source>
        <dbReference type="EnsemblMetazoa" id="Aqu2.1.03041_001"/>
    </source>
</evidence>
<organism evidence="2">
    <name type="scientific">Amphimedon queenslandica</name>
    <name type="common">Sponge</name>
    <dbReference type="NCBI Taxonomy" id="400682"/>
    <lineage>
        <taxon>Eukaryota</taxon>
        <taxon>Metazoa</taxon>
        <taxon>Porifera</taxon>
        <taxon>Demospongiae</taxon>
        <taxon>Heteroscleromorpha</taxon>
        <taxon>Haplosclerida</taxon>
        <taxon>Niphatidae</taxon>
        <taxon>Amphimedon</taxon>
    </lineage>
</organism>